<dbReference type="AlphaFoldDB" id="A0A0S6W474"/>
<proteinExistence type="predicted"/>
<accession>A0A0S6W474</accession>
<keyword evidence="1" id="KW-0472">Membrane</keyword>
<dbReference type="EMBL" id="DF820459">
    <property type="protein sequence ID" value="GAK52986.1"/>
    <property type="molecule type" value="Genomic_DNA"/>
</dbReference>
<keyword evidence="1" id="KW-0812">Transmembrane</keyword>
<feature type="transmembrane region" description="Helical" evidence="1">
    <location>
        <begin position="12"/>
        <end position="33"/>
    </location>
</feature>
<gene>
    <name evidence="2" type="ORF">U14_04245</name>
</gene>
<protein>
    <submittedName>
        <fullName evidence="2">Tfp pilus assembly protein PilX</fullName>
    </submittedName>
</protein>
<sequence length="1084" mass="119473">MKLIGRDHSRGVALLAALFVLMVMSILAIGMLANVDEDLKISKNYENSERALKIAENGIQIAREKFFDGGSYANLTDTTKPVTSVNGFINGGYFLTYLTSGFAGNETWEQWRYNFNLSGNNTESEITAPLFTVWATAKPGTNGRWDGSVYYLTNLNGIVATGVFFPIENTANGDTNLRTHHEYTGTYLSDRSLVGGGQTLLGVKMSPTATYTRYKDRQTLREQVMYFTYNGHPTAITSTSADTSSTVRLRAVNLLDTDTTKLKLLWEFDTGLHGFGTAPTLFDPTPPDPSDTDKRHRGDEVIYFAVISQGRPMTSSGTTGTATQTPTAGWNYAYSYPSGLTRTFNINGAYYSASVYPEKYGDYPEQIYLFAVVDTGAGYKLKWARPFPDPDVAEWTDYPIEHATGTTGQRFPFVGRPSDIAPYPLEDDLLTDYRDGPGRNYLGSANRHYDQQWNQVRGNMGFSEPLACSPPVLNILYRDSTGALTENYQDATAASKMNPTINLYLMFSFYSRVTYVDGGGIPLFGGDTASGGFVKSVNSKDGWGGPGYRKPDALQTRVVALRDRLVAANATPADDIATGAWKWNHPRSRYPELKWVYRVPGWDPNETDAIPATGYGEYSWDTWFDQHIAPMVMTQTTDSDDGDGDGLRGEQNVTSTGVTIDRGTSFSAIRTTAGKQDRYPVVYANYRSTGFPTGGGGGTDTPTNYNALAAPTLAQGGVAGFAAGWDDTRAMVMAMRDTWDDYRAGDRTNIVGASNANPDLSNPVEPYWYYSQYDGANGPNADNYKYQDRNLMVVYNSTLKAPFQKGVQVGFPRPYSFAESTWKANVRDLTDTTKEWSLKKQGWADVTDFDASASSKDYPFDLDIEGETMAMCSECINGDGLLVFPFNLDLTGASGTQREDLRLHGINARTGLHLWDYHTAASWLGDNANNTPGIANDKVFLAYMKYGAETIAANRIAKIIVLDAADGSELAPAKAVDADADAVLLPPTIANGMAYIATYKHGGSETSTEKYIRLFAMSPIIRLVSTAVYPAPYKTSAALQNYSTLLLDRDDDYVRQRIRSSRRKIQVWITGNTSRWEEIKENIE</sequence>
<name>A0A0S6W474_9BACT</name>
<organism evidence="2">
    <name type="scientific">Candidatus Moduliflexus flocculans</name>
    <dbReference type="NCBI Taxonomy" id="1499966"/>
    <lineage>
        <taxon>Bacteria</taxon>
        <taxon>Candidatus Moduliflexota</taxon>
        <taxon>Candidatus Moduliflexia</taxon>
        <taxon>Candidatus Moduliflexales</taxon>
        <taxon>Candidatus Moduliflexaceae</taxon>
    </lineage>
</organism>
<dbReference type="HOGENOM" id="CLU_289459_0_0_0"/>
<reference evidence="2" key="1">
    <citation type="journal article" date="2015" name="PeerJ">
        <title>First genomic representation of candidate bacterial phylum KSB3 points to enhanced environmental sensing as a trigger of wastewater bulking.</title>
        <authorList>
            <person name="Sekiguchi Y."/>
            <person name="Ohashi A."/>
            <person name="Parks D.H."/>
            <person name="Yamauchi T."/>
            <person name="Tyson G.W."/>
            <person name="Hugenholtz P."/>
        </authorList>
    </citation>
    <scope>NUCLEOTIDE SEQUENCE [LARGE SCALE GENOMIC DNA]</scope>
</reference>
<evidence type="ECO:0000313" key="2">
    <source>
        <dbReference type="EMBL" id="GAK52986.1"/>
    </source>
</evidence>
<evidence type="ECO:0000313" key="3">
    <source>
        <dbReference type="Proteomes" id="UP000030700"/>
    </source>
</evidence>
<keyword evidence="1" id="KW-1133">Transmembrane helix</keyword>
<keyword evidence="3" id="KW-1185">Reference proteome</keyword>
<evidence type="ECO:0000256" key="1">
    <source>
        <dbReference type="SAM" id="Phobius"/>
    </source>
</evidence>
<dbReference type="Proteomes" id="UP000030700">
    <property type="component" value="Unassembled WGS sequence"/>
</dbReference>